<reference evidence="1" key="1">
    <citation type="journal article" date="2021" name="Microb. Physiol.">
        <title>Proteogenomic Insights into the Physiology of Marine, Sulfate-Reducing, Filamentous Desulfonema limicola and Desulfonema magnum.</title>
        <authorList>
            <person name="Schnaars V."/>
            <person name="Wohlbrand L."/>
            <person name="Scheve S."/>
            <person name="Hinrichs C."/>
            <person name="Reinhardt R."/>
            <person name="Rabus R."/>
        </authorList>
    </citation>
    <scope>NUCLEOTIDE SEQUENCE</scope>
    <source>
        <strain evidence="1">4be13</strain>
    </source>
</reference>
<proteinExistence type="predicted"/>
<dbReference type="EMBL" id="CP061800">
    <property type="protein sequence ID" value="QTA90581.1"/>
    <property type="molecule type" value="Genomic_DNA"/>
</dbReference>
<protein>
    <submittedName>
        <fullName evidence="1">Uncharacterized protein</fullName>
    </submittedName>
</protein>
<dbReference type="Proteomes" id="UP000663722">
    <property type="component" value="Chromosome"/>
</dbReference>
<keyword evidence="2" id="KW-1185">Reference proteome</keyword>
<name>A0A975GR06_9BACT</name>
<accession>A0A975GR06</accession>
<dbReference type="KEGG" id="dmm:dnm_066410"/>
<dbReference type="AlphaFoldDB" id="A0A975GR06"/>
<gene>
    <name evidence="1" type="ORF">dnm_066410</name>
</gene>
<evidence type="ECO:0000313" key="2">
    <source>
        <dbReference type="Proteomes" id="UP000663722"/>
    </source>
</evidence>
<organism evidence="1 2">
    <name type="scientific">Desulfonema magnum</name>
    <dbReference type="NCBI Taxonomy" id="45655"/>
    <lineage>
        <taxon>Bacteria</taxon>
        <taxon>Pseudomonadati</taxon>
        <taxon>Thermodesulfobacteriota</taxon>
        <taxon>Desulfobacteria</taxon>
        <taxon>Desulfobacterales</taxon>
        <taxon>Desulfococcaceae</taxon>
        <taxon>Desulfonema</taxon>
    </lineage>
</organism>
<evidence type="ECO:0000313" key="1">
    <source>
        <dbReference type="EMBL" id="QTA90581.1"/>
    </source>
</evidence>
<sequence>MQRLSCQAGSVKICYKYVALTGLGRPSPKSVIIRKKTKRIFC</sequence>